<dbReference type="EMBL" id="AFAR01000120">
    <property type="protein sequence ID" value="EGF27958.1"/>
    <property type="molecule type" value="Genomic_DNA"/>
</dbReference>
<evidence type="ECO:0000313" key="1">
    <source>
        <dbReference type="EMBL" id="EGF27958.1"/>
    </source>
</evidence>
<organism evidence="1 2">
    <name type="scientific">Rhodopirellula baltica WH47</name>
    <dbReference type="NCBI Taxonomy" id="991778"/>
    <lineage>
        <taxon>Bacteria</taxon>
        <taxon>Pseudomonadati</taxon>
        <taxon>Planctomycetota</taxon>
        <taxon>Planctomycetia</taxon>
        <taxon>Pirellulales</taxon>
        <taxon>Pirellulaceae</taxon>
        <taxon>Rhodopirellula</taxon>
    </lineage>
</organism>
<dbReference type="PATRIC" id="fig|991778.3.peg.2149"/>
<comment type="caution">
    <text evidence="1">The sequence shown here is derived from an EMBL/GenBank/DDBJ whole genome shotgun (WGS) entry which is preliminary data.</text>
</comment>
<sequence>MNKVFRGVCFDMIHINGLLGFGIDSPKSNLDMIKGCQRTVQPRGPT</sequence>
<gene>
    <name evidence="1" type="ORF">RBWH47_01413</name>
</gene>
<protein>
    <submittedName>
        <fullName evidence="1">Uncharacterized protein</fullName>
    </submittedName>
</protein>
<proteinExistence type="predicted"/>
<accession>F2AQQ4</accession>
<dbReference type="AlphaFoldDB" id="F2AQQ4"/>
<name>F2AQQ4_RHOBT</name>
<reference evidence="1 2" key="1">
    <citation type="journal article" date="2013" name="Mar. Genomics">
        <title>Expression of sulfatases in Rhodopirellula baltica and the diversity of sulfatases in the genus Rhodopirellula.</title>
        <authorList>
            <person name="Wegner C.E."/>
            <person name="Richter-Heitmann T."/>
            <person name="Klindworth A."/>
            <person name="Klockow C."/>
            <person name="Richter M."/>
            <person name="Achstetter T."/>
            <person name="Glockner F.O."/>
            <person name="Harder J."/>
        </authorList>
    </citation>
    <scope>NUCLEOTIDE SEQUENCE [LARGE SCALE GENOMIC DNA]</scope>
    <source>
        <strain evidence="1 2">WH47</strain>
    </source>
</reference>
<dbReference type="Proteomes" id="UP000006222">
    <property type="component" value="Unassembled WGS sequence"/>
</dbReference>
<evidence type="ECO:0000313" key="2">
    <source>
        <dbReference type="Proteomes" id="UP000006222"/>
    </source>
</evidence>